<reference evidence="2 3" key="1">
    <citation type="submission" date="2023-03" db="EMBL/GenBank/DDBJ databases">
        <title>Draft assemblies of triclosan tolerant bacteria isolated from returned activated sludge.</title>
        <authorList>
            <person name="Van Hamelsveld S."/>
        </authorList>
    </citation>
    <scope>NUCLEOTIDE SEQUENCE [LARGE SCALE GENOMIC DNA]</scope>
    <source>
        <strain evidence="2 3">GW210010_S58</strain>
    </source>
</reference>
<organism evidence="2 3">
    <name type="scientific">Cupriavidus basilensis</name>
    <dbReference type="NCBI Taxonomy" id="68895"/>
    <lineage>
        <taxon>Bacteria</taxon>
        <taxon>Pseudomonadati</taxon>
        <taxon>Pseudomonadota</taxon>
        <taxon>Betaproteobacteria</taxon>
        <taxon>Burkholderiales</taxon>
        <taxon>Burkholderiaceae</taxon>
        <taxon>Cupriavidus</taxon>
    </lineage>
</organism>
<evidence type="ECO:0000313" key="2">
    <source>
        <dbReference type="EMBL" id="MDF3838215.1"/>
    </source>
</evidence>
<name>A0ABT6B003_9BURK</name>
<dbReference type="RefSeq" id="WP_276268210.1">
    <property type="nucleotide sequence ID" value="NZ_JARJLM010000571.1"/>
</dbReference>
<sequence>MHVVKIGGSLGRDPLLRDWLRELAAFGGGRVVVVPGGGGFADAVRESQAQWGFDDLVAHNMAVLAMVQYGLMLQGLCPGLKVAASDDAIRAVLRDGGVAVWTPFGLLRKEPDALASWDATSDSIAAWLANRLGARRLVLVKSCPVEPGMTLAQYADAGVVDRHFCHYTRAAAYPVALLQKDEPQRLRELLGALAQDGG</sequence>
<protein>
    <submittedName>
        <fullName evidence="2">Aspartate kinase</fullName>
    </submittedName>
</protein>
<evidence type="ECO:0000259" key="1">
    <source>
        <dbReference type="Pfam" id="PF00696"/>
    </source>
</evidence>
<dbReference type="InterPro" id="IPR036393">
    <property type="entry name" value="AceGlu_kinase-like_sf"/>
</dbReference>
<dbReference type="Pfam" id="PF00696">
    <property type="entry name" value="AA_kinase"/>
    <property type="match status" value="1"/>
</dbReference>
<evidence type="ECO:0000313" key="3">
    <source>
        <dbReference type="Proteomes" id="UP001216674"/>
    </source>
</evidence>
<feature type="domain" description="Aspartate/glutamate/uridylate kinase" evidence="1">
    <location>
        <begin position="3"/>
        <end position="142"/>
    </location>
</feature>
<proteinExistence type="predicted"/>
<dbReference type="EMBL" id="JARJLM010000571">
    <property type="protein sequence ID" value="MDF3838215.1"/>
    <property type="molecule type" value="Genomic_DNA"/>
</dbReference>
<keyword evidence="3" id="KW-1185">Reference proteome</keyword>
<dbReference type="GO" id="GO:0016301">
    <property type="term" value="F:kinase activity"/>
    <property type="evidence" value="ECO:0007669"/>
    <property type="project" value="UniProtKB-KW"/>
</dbReference>
<dbReference type="Proteomes" id="UP001216674">
    <property type="component" value="Unassembled WGS sequence"/>
</dbReference>
<gene>
    <name evidence="2" type="ORF">P3W85_35555</name>
</gene>
<accession>A0ABT6B003</accession>
<dbReference type="InterPro" id="IPR001048">
    <property type="entry name" value="Asp/Glu/Uridylate_kinase"/>
</dbReference>
<dbReference type="SUPFAM" id="SSF53633">
    <property type="entry name" value="Carbamate kinase-like"/>
    <property type="match status" value="1"/>
</dbReference>
<comment type="caution">
    <text evidence="2">The sequence shown here is derived from an EMBL/GenBank/DDBJ whole genome shotgun (WGS) entry which is preliminary data.</text>
</comment>
<keyword evidence="2" id="KW-0418">Kinase</keyword>
<dbReference type="Gene3D" id="3.40.1160.10">
    <property type="entry name" value="Acetylglutamate kinase-like"/>
    <property type="match status" value="1"/>
</dbReference>
<keyword evidence="2" id="KW-0808">Transferase</keyword>